<dbReference type="InterPro" id="IPR051544">
    <property type="entry name" value="TPS_OM_transporter"/>
</dbReference>
<dbReference type="KEGG" id="bapi:BBC0122_018480"/>
<evidence type="ECO:0000256" key="1">
    <source>
        <dbReference type="ARBA" id="ARBA00004442"/>
    </source>
</evidence>
<protein>
    <submittedName>
        <fullName evidence="11">Hemolysin activation/secretion protein</fullName>
    </submittedName>
</protein>
<keyword evidence="6" id="KW-0653">Protein transport</keyword>
<evidence type="ECO:0000256" key="5">
    <source>
        <dbReference type="ARBA" id="ARBA00022692"/>
    </source>
</evidence>
<dbReference type="GO" id="GO:0098046">
    <property type="term" value="C:type V protein secretion system complex"/>
    <property type="evidence" value="ECO:0007669"/>
    <property type="project" value="TreeGrafter"/>
</dbReference>
<reference evidence="11 12" key="1">
    <citation type="submission" date="2016-11" db="EMBL/GenBank/DDBJ databases">
        <title>Comparative genomics of Bartonella apis.</title>
        <authorList>
            <person name="Engel P."/>
        </authorList>
    </citation>
    <scope>NUCLEOTIDE SEQUENCE [LARGE SCALE GENOMIC DNA]</scope>
    <source>
        <strain evidence="11 12">BBC0122</strain>
    </source>
</reference>
<dbReference type="RefSeq" id="WP_077993358.1">
    <property type="nucleotide sequence ID" value="NZ_CAXUOT020000003.1"/>
</dbReference>
<dbReference type="PIRSF" id="PIRSF029745">
    <property type="entry name" value="FhaC"/>
    <property type="match status" value="1"/>
</dbReference>
<dbReference type="Pfam" id="PF17287">
    <property type="entry name" value="POTRA_3"/>
    <property type="match status" value="1"/>
</dbReference>
<evidence type="ECO:0000256" key="8">
    <source>
        <dbReference type="ARBA" id="ARBA00023237"/>
    </source>
</evidence>
<dbReference type="Pfam" id="PF08479">
    <property type="entry name" value="POTRA_2"/>
    <property type="match status" value="1"/>
</dbReference>
<keyword evidence="8" id="KW-0998">Cell outer membrane</keyword>
<evidence type="ECO:0000256" key="4">
    <source>
        <dbReference type="ARBA" id="ARBA00022452"/>
    </source>
</evidence>
<keyword evidence="12" id="KW-1185">Reference proteome</keyword>
<dbReference type="STRING" id="1686310.BBC0244_018370"/>
<gene>
    <name evidence="11" type="ORF">BBC0122_018480</name>
</gene>
<name>A0A1U9MJ53_9HYPH</name>
<dbReference type="InterPro" id="IPR035251">
    <property type="entry name" value="ShlB_POTRA"/>
</dbReference>
<evidence type="ECO:0000256" key="2">
    <source>
        <dbReference type="ARBA" id="ARBA00009055"/>
    </source>
</evidence>
<dbReference type="OrthoDB" id="290122at2"/>
<dbReference type="InterPro" id="IPR034746">
    <property type="entry name" value="POTRA"/>
</dbReference>
<dbReference type="InterPro" id="IPR027282">
    <property type="entry name" value="TPS"/>
</dbReference>
<dbReference type="Pfam" id="PF03865">
    <property type="entry name" value="ShlB"/>
    <property type="match status" value="1"/>
</dbReference>
<evidence type="ECO:0000256" key="6">
    <source>
        <dbReference type="ARBA" id="ARBA00022927"/>
    </source>
</evidence>
<dbReference type="InterPro" id="IPR013686">
    <property type="entry name" value="Polypept-transport_assoc_ShlB"/>
</dbReference>
<dbReference type="Gene3D" id="2.40.160.50">
    <property type="entry name" value="membrane protein fhac: a member of the omp85/tpsb transporter family"/>
    <property type="match status" value="1"/>
</dbReference>
<comment type="subcellular location">
    <subcellularLocation>
        <location evidence="1">Cell outer membrane</location>
    </subcellularLocation>
</comment>
<evidence type="ECO:0000256" key="9">
    <source>
        <dbReference type="SAM" id="SignalP"/>
    </source>
</evidence>
<keyword evidence="4" id="KW-1134">Transmembrane beta strand</keyword>
<dbReference type="GO" id="GO:0009279">
    <property type="term" value="C:cell outer membrane"/>
    <property type="evidence" value="ECO:0007669"/>
    <property type="project" value="UniProtKB-SubCell"/>
</dbReference>
<dbReference type="AlphaFoldDB" id="A0A1U9MJ53"/>
<comment type="similarity">
    <text evidence="2">Belongs to the TPS (TC 1.B.20) family.</text>
</comment>
<keyword evidence="5" id="KW-0812">Transmembrane</keyword>
<dbReference type="PANTHER" id="PTHR34597">
    <property type="entry name" value="SLR1661 PROTEIN"/>
    <property type="match status" value="1"/>
</dbReference>
<dbReference type="EMBL" id="CP015625">
    <property type="protein sequence ID" value="AQT47945.1"/>
    <property type="molecule type" value="Genomic_DNA"/>
</dbReference>
<organism evidence="11 12">
    <name type="scientific">Bartonella choladocola</name>
    <dbReference type="NCBI Taxonomy" id="2750995"/>
    <lineage>
        <taxon>Bacteria</taxon>
        <taxon>Pseudomonadati</taxon>
        <taxon>Pseudomonadota</taxon>
        <taxon>Alphaproteobacteria</taxon>
        <taxon>Hyphomicrobiales</taxon>
        <taxon>Bartonellaceae</taxon>
        <taxon>Bartonella</taxon>
    </lineage>
</organism>
<evidence type="ECO:0000256" key="3">
    <source>
        <dbReference type="ARBA" id="ARBA00022448"/>
    </source>
</evidence>
<evidence type="ECO:0000259" key="10">
    <source>
        <dbReference type="PROSITE" id="PS51779"/>
    </source>
</evidence>
<evidence type="ECO:0000256" key="7">
    <source>
        <dbReference type="ARBA" id="ARBA00023136"/>
    </source>
</evidence>
<dbReference type="PROSITE" id="PS51779">
    <property type="entry name" value="POTRA"/>
    <property type="match status" value="1"/>
</dbReference>
<keyword evidence="9" id="KW-0732">Signal</keyword>
<evidence type="ECO:0000313" key="11">
    <source>
        <dbReference type="EMBL" id="AQT47945.1"/>
    </source>
</evidence>
<feature type="domain" description="POTRA" evidence="10">
    <location>
        <begin position="77"/>
        <end position="153"/>
    </location>
</feature>
<feature type="chain" id="PRO_5012685365" evidence="9">
    <location>
        <begin position="30"/>
        <end position="578"/>
    </location>
</feature>
<evidence type="ECO:0000313" key="12">
    <source>
        <dbReference type="Proteomes" id="UP000189632"/>
    </source>
</evidence>
<dbReference type="Gene3D" id="3.10.20.310">
    <property type="entry name" value="membrane protein fhac"/>
    <property type="match status" value="1"/>
</dbReference>
<keyword evidence="3" id="KW-0813">Transport</keyword>
<accession>A0A1U9MJ53</accession>
<dbReference type="Proteomes" id="UP000189632">
    <property type="component" value="Chromosome"/>
</dbReference>
<feature type="signal peptide" evidence="9">
    <location>
        <begin position="1"/>
        <end position="29"/>
    </location>
</feature>
<dbReference type="InterPro" id="IPR005565">
    <property type="entry name" value="Hemolysn_activator_HlyB_C"/>
</dbReference>
<dbReference type="PANTHER" id="PTHR34597:SF3">
    <property type="entry name" value="OUTER MEMBRANE TRANSPORTER CDIB"/>
    <property type="match status" value="1"/>
</dbReference>
<proteinExistence type="inferred from homology"/>
<dbReference type="GO" id="GO:0046819">
    <property type="term" value="P:protein secretion by the type V secretion system"/>
    <property type="evidence" value="ECO:0007669"/>
    <property type="project" value="TreeGrafter"/>
</dbReference>
<sequence>MVRLFRLLHNNVSILSTLIATLSLSTAYAQSPADDFARRQAEQQKKQQIETLRKFTPRGQDAAVIDQTVLPADGKCFDIDQVLIEGATKVSKRTLDKITNPYAGKCVGLSDIQLLMKGITNAYLDKGYVTARVYIPEQDIKKSRQLKFVIEEGILSDIYYNGQPVSPYNGVIMSAVPRTKGKTLNMRDVEQGLDQMNRLASNNAKSDILPGKNESDTILNITNQPNKRWQVNLSHDNLGQASTGYARYNANLTLDNMLGVNDLWNFGYQRTDKDYWNGNKLDGNSNSYSGSVSIPNGYWTFNVSGYYYEYKSIVPGNFGPIKTSGDSSELRGSISRLLHRDNKSLTILTGGLAYKETNNFLLGNKIEVGSREYTVANLDLSHSRQMLGGTWTFDVNYMQGLDWFGAIEKHAPGAGDAEPEFSKVTGTISVVTPLKIKEQNFLLSNLLVGQYSPDNLFGAEQMSLGGYSNIRGMRDSLLYGNNGFFTRNEFAWRTVPYGNNAAMVKALGEFRPYVALDYGQVFAQAKWGFEDDNMASWTIGSRFSGGIVNLDIGYSDVFSTTVKNPYDGMAFVSMSVTF</sequence>
<keyword evidence="7" id="KW-0472">Membrane</keyword>
<dbReference type="GO" id="GO:0008320">
    <property type="term" value="F:protein transmembrane transporter activity"/>
    <property type="evidence" value="ECO:0007669"/>
    <property type="project" value="TreeGrafter"/>
</dbReference>